<evidence type="ECO:0000256" key="4">
    <source>
        <dbReference type="ARBA" id="ARBA00023136"/>
    </source>
</evidence>
<feature type="transmembrane region" description="Helical" evidence="5">
    <location>
        <begin position="65"/>
        <end position="88"/>
    </location>
</feature>
<organism evidence="6 7">
    <name type="scientific">Dentiscutata erythropus</name>
    <dbReference type="NCBI Taxonomy" id="1348616"/>
    <lineage>
        <taxon>Eukaryota</taxon>
        <taxon>Fungi</taxon>
        <taxon>Fungi incertae sedis</taxon>
        <taxon>Mucoromycota</taxon>
        <taxon>Glomeromycotina</taxon>
        <taxon>Glomeromycetes</taxon>
        <taxon>Diversisporales</taxon>
        <taxon>Gigasporaceae</taxon>
        <taxon>Dentiscutata</taxon>
    </lineage>
</organism>
<dbReference type="GO" id="GO:0005385">
    <property type="term" value="F:zinc ion transmembrane transporter activity"/>
    <property type="evidence" value="ECO:0007669"/>
    <property type="project" value="TreeGrafter"/>
</dbReference>
<feature type="transmembrane region" description="Helical" evidence="5">
    <location>
        <begin position="108"/>
        <end position="129"/>
    </location>
</feature>
<proteinExistence type="predicted"/>
<evidence type="ECO:0000256" key="1">
    <source>
        <dbReference type="ARBA" id="ARBA00004141"/>
    </source>
</evidence>
<dbReference type="AlphaFoldDB" id="A0A9N9IE82"/>
<evidence type="ECO:0000256" key="2">
    <source>
        <dbReference type="ARBA" id="ARBA00022692"/>
    </source>
</evidence>
<keyword evidence="4 5" id="KW-0472">Membrane</keyword>
<evidence type="ECO:0000313" key="7">
    <source>
        <dbReference type="Proteomes" id="UP000789405"/>
    </source>
</evidence>
<dbReference type="PANTHER" id="PTHR11040">
    <property type="entry name" value="ZINC/IRON TRANSPORTER"/>
    <property type="match status" value="1"/>
</dbReference>
<keyword evidence="3 5" id="KW-1133">Transmembrane helix</keyword>
<reference evidence="6" key="1">
    <citation type="submission" date="2021-06" db="EMBL/GenBank/DDBJ databases">
        <authorList>
            <person name="Kallberg Y."/>
            <person name="Tangrot J."/>
            <person name="Rosling A."/>
        </authorList>
    </citation>
    <scope>NUCLEOTIDE SEQUENCE</scope>
    <source>
        <strain evidence="6">MA453B</strain>
    </source>
</reference>
<gene>
    <name evidence="6" type="ORF">DERYTH_LOCUS15134</name>
</gene>
<comment type="caution">
    <text evidence="6">The sequence shown here is derived from an EMBL/GenBank/DDBJ whole genome shotgun (WGS) entry which is preliminary data.</text>
</comment>
<name>A0A9N9IE82_9GLOM</name>
<accession>A0A9N9IE82</accession>
<keyword evidence="2 5" id="KW-0812">Transmembrane</keyword>
<feature type="transmembrane region" description="Helical" evidence="5">
    <location>
        <begin position="33"/>
        <end position="53"/>
    </location>
</feature>
<dbReference type="Pfam" id="PF02535">
    <property type="entry name" value="Zip"/>
    <property type="match status" value="1"/>
</dbReference>
<evidence type="ECO:0000313" key="6">
    <source>
        <dbReference type="EMBL" id="CAG8731165.1"/>
    </source>
</evidence>
<sequence>MGRLANNTINNIGNNTSNTPSCSSKPDISSYNFGFHLAALFVILFTSAFTPVLSKKYPRFKVPSLIFFVGKHFGSGIILATAFVHMLPSAFGSLNNPCLPPVWTNYNSWPGAIAMMAALFIFFTEYLALKIAARAEARANSNNEITNDTATDTTNVVDESINSFGHLHHAAETVLSTRSQIIGISILEF</sequence>
<dbReference type="PANTHER" id="PTHR11040:SF44">
    <property type="entry name" value="PROTEIN ZNTC-RELATED"/>
    <property type="match status" value="1"/>
</dbReference>
<dbReference type="OrthoDB" id="448280at2759"/>
<dbReference type="GO" id="GO:0005886">
    <property type="term" value="C:plasma membrane"/>
    <property type="evidence" value="ECO:0007669"/>
    <property type="project" value="TreeGrafter"/>
</dbReference>
<feature type="non-terminal residue" evidence="6">
    <location>
        <position position="189"/>
    </location>
</feature>
<dbReference type="Proteomes" id="UP000789405">
    <property type="component" value="Unassembled WGS sequence"/>
</dbReference>
<comment type="subcellular location">
    <subcellularLocation>
        <location evidence="1">Membrane</location>
        <topology evidence="1">Multi-pass membrane protein</topology>
    </subcellularLocation>
</comment>
<keyword evidence="7" id="KW-1185">Reference proteome</keyword>
<evidence type="ECO:0000256" key="3">
    <source>
        <dbReference type="ARBA" id="ARBA00022989"/>
    </source>
</evidence>
<dbReference type="EMBL" id="CAJVPY010012008">
    <property type="protein sequence ID" value="CAG8731165.1"/>
    <property type="molecule type" value="Genomic_DNA"/>
</dbReference>
<protein>
    <submittedName>
        <fullName evidence="6">12991_t:CDS:1</fullName>
    </submittedName>
</protein>
<dbReference type="InterPro" id="IPR003689">
    <property type="entry name" value="ZIP"/>
</dbReference>
<evidence type="ECO:0000256" key="5">
    <source>
        <dbReference type="SAM" id="Phobius"/>
    </source>
</evidence>